<feature type="compositionally biased region" description="Acidic residues" evidence="8">
    <location>
        <begin position="173"/>
        <end position="182"/>
    </location>
</feature>
<dbReference type="STRING" id="33528.ENSGAFP00000015003"/>
<feature type="compositionally biased region" description="Acidic residues" evidence="8">
    <location>
        <begin position="594"/>
        <end position="608"/>
    </location>
</feature>
<reference evidence="10 11" key="1">
    <citation type="journal article" date="2018" name="G3 (Bethesda)">
        <title>A High-Quality Reference Genome for the Invasive Mosquitofish Gambusia affinis Using a Chicago Library.</title>
        <authorList>
            <person name="Hoffberg S.L."/>
            <person name="Troendle N.J."/>
            <person name="Glenn T.C."/>
            <person name="Mahmud O."/>
            <person name="Louha S."/>
            <person name="Chalopin D."/>
            <person name="Bennetzen J.L."/>
            <person name="Mauricio R."/>
        </authorList>
    </citation>
    <scope>NUCLEOTIDE SEQUENCE [LARGE SCALE GENOMIC DNA]</scope>
    <source>
        <strain evidence="10">NE01/NJP1002.9</strain>
        <tissue evidence="10">Muscle</tissue>
    </source>
</reference>
<dbReference type="InterPro" id="IPR050365">
    <property type="entry name" value="TIM50"/>
</dbReference>
<keyword evidence="3" id="KW-0904">Protein phosphatase</keyword>
<feature type="active site" description="Proton donor" evidence="6">
    <location>
        <position position="808"/>
    </location>
</feature>
<dbReference type="SUPFAM" id="SSF56784">
    <property type="entry name" value="HAD-like"/>
    <property type="match status" value="1"/>
</dbReference>
<dbReference type="SFLD" id="SFLDG01124">
    <property type="entry name" value="C0.1:_RNA_Pol_CTD_Phosphatase"/>
    <property type="match status" value="1"/>
</dbReference>
<feature type="region of interest" description="Disordered" evidence="8">
    <location>
        <begin position="210"/>
        <end position="236"/>
    </location>
</feature>
<evidence type="ECO:0000256" key="4">
    <source>
        <dbReference type="ARBA" id="ARBA00047761"/>
    </source>
</evidence>
<feature type="compositionally biased region" description="Basic and acidic residues" evidence="8">
    <location>
        <begin position="749"/>
        <end position="758"/>
    </location>
</feature>
<dbReference type="PANTHER" id="PTHR12210">
    <property type="entry name" value="DULLARD PROTEIN PHOSPHATASE"/>
    <property type="match status" value="1"/>
</dbReference>
<proteinExistence type="predicted"/>
<dbReference type="CDD" id="cd07521">
    <property type="entry name" value="HAD_FCP1-like"/>
    <property type="match status" value="1"/>
</dbReference>
<dbReference type="AlphaFoldDB" id="A0A315VSE2"/>
<feature type="compositionally biased region" description="Low complexity" evidence="8">
    <location>
        <begin position="347"/>
        <end position="357"/>
    </location>
</feature>
<feature type="compositionally biased region" description="Acidic residues" evidence="8">
    <location>
        <begin position="287"/>
        <end position="296"/>
    </location>
</feature>
<feature type="active site" description="4-aspartylphosphate intermediate" evidence="6">
    <location>
        <position position="806"/>
    </location>
</feature>
<dbReference type="InterPro" id="IPR040078">
    <property type="entry name" value="RNA_Pol_CTD_Phosphatase"/>
</dbReference>
<accession>A0A315VSE2</accession>
<feature type="site" description="Transition state stabilizer" evidence="7">
    <location>
        <position position="900"/>
    </location>
</feature>
<evidence type="ECO:0000256" key="8">
    <source>
        <dbReference type="SAM" id="MobiDB-lite"/>
    </source>
</evidence>
<dbReference type="PROSITE" id="PS50969">
    <property type="entry name" value="FCP1"/>
    <property type="match status" value="1"/>
</dbReference>
<evidence type="ECO:0000256" key="2">
    <source>
        <dbReference type="ARBA" id="ARBA00022801"/>
    </source>
</evidence>
<sequence length="1065" mass="118293">MYLENSEQGKVGGEGELSTGAILSGQCAVSKVTGVAGLSSSSKGSELDIKALVGYTEQSVSGGIDPPPLCNMNAPQTQLCNDCEGLAESFAEYSSSNGLFEPDSALEDTQCAGLSRLYHECTQHCECFKACKSSEHCANHSLASKSSLCCEDCPKHLLLFQQCKPSDQQSDSSDYEPDESEMNSDSFGEFEMPGFVSECTENLELPLDRQCEDSDSEQDRSTDDSEQNFTQNISDSMDSLTCAANFSEYDESQDNYCDEEEENYDHNEMVSDEESSTLSEDTPGDPCESDGAEENIEQTSTGDASEDVDELHGDDSEDESSQHGNFESCAEEDLSSDDSKSFKTCLDNSFPSDPCSDSSEESDKAAPDDTSDEPMQWESFEENDAEKHPSIEKSSEEEDKKKTSAVNTVIEDYFDLFDRAGCSGQAFAQKRNYISCFDGGDIHHHLHLEQEALKQSVETAHKEETKEVIEEQEKDVRTEEATEINTQEKDERCEDSEEEDLNQRDTGSYGSENWTRQSESSSTKGEAEDNEPFGVYPEYYQDSEDDEMYYDDEAWGYDGQISDDYDEEPEYYLDSFRAESTFAPCAQEISVEGDVCEDKDSDGEDIDSVGEVKAKAPTETTLELKDNKNLDAELDGFSAFSEMEPYWALTEEQTGECFPSGVEDYYAYQIRSIQASDAQPLSRFILDSRSSDGKADGDQGPEDVEESSAVLGINVLGLIRKEQSLEPENELQGMSDLAPHLGVIHSVASKHEASPSRDSEEEQSDDESVENCECEYCIPPTQQVPVKPLLSQSASDDPAKICVVIDLDETLVHSSFKPLNNADFIIPVEIEGIVHQVHVLKRPHVDEFLQRMGEMFECVLFTASLSKYADPVSDLLDKGGAFRSRLFREACVYHKGNYVKDLSRLGRDLNRVIIIDNSPASYIFHPDNAVPVVSWFDDMSDTELLDLIPFFERLSKVDDIYDILRKQKTSIVPTCDSELSLTSGSSGCELHQAAHVGRGLPQRQPVDRPHLLQADPRAGLQRLAVQAPRRGAGRRGRHLALEAGVVGRRHRHVSQLPDHQDRLGW</sequence>
<dbReference type="EC" id="3.1.3.16" evidence="1"/>
<feature type="compositionally biased region" description="Polar residues" evidence="8">
    <location>
        <begin position="227"/>
        <end position="236"/>
    </location>
</feature>
<dbReference type="SFLD" id="SFLDS00003">
    <property type="entry name" value="Haloacid_Dehalogenase"/>
    <property type="match status" value="1"/>
</dbReference>
<feature type="compositionally biased region" description="Basic and acidic residues" evidence="8">
    <location>
        <begin position="459"/>
        <end position="492"/>
    </location>
</feature>
<protein>
    <recommendedName>
        <fullName evidence="1">protein-serine/threonine phosphatase</fullName>
        <ecNumber evidence="1">3.1.3.16</ecNumber>
    </recommendedName>
</protein>
<feature type="domain" description="FCP1 homology" evidence="9">
    <location>
        <begin position="796"/>
        <end position="954"/>
    </location>
</feature>
<evidence type="ECO:0000256" key="7">
    <source>
        <dbReference type="PIRSR" id="PIRSR640078-3"/>
    </source>
</evidence>
<dbReference type="EMBL" id="NHOQ01001193">
    <property type="protein sequence ID" value="PWA26228.1"/>
    <property type="molecule type" value="Genomic_DNA"/>
</dbReference>
<dbReference type="FunFam" id="3.40.50.1000:FF:000013">
    <property type="entry name" value="Carboxy-terminal domain RNA polymerase II polypeptide A small"/>
    <property type="match status" value="1"/>
</dbReference>
<dbReference type="InterPro" id="IPR023214">
    <property type="entry name" value="HAD_sf"/>
</dbReference>
<keyword evidence="11" id="KW-1185">Reference proteome</keyword>
<feature type="region of interest" description="Disordered" evidence="8">
    <location>
        <begin position="748"/>
        <end position="768"/>
    </location>
</feature>
<comment type="catalytic activity">
    <reaction evidence="4">
        <text>O-phospho-L-seryl-[protein] + H2O = L-seryl-[protein] + phosphate</text>
        <dbReference type="Rhea" id="RHEA:20629"/>
        <dbReference type="Rhea" id="RHEA-COMP:9863"/>
        <dbReference type="Rhea" id="RHEA-COMP:11604"/>
        <dbReference type="ChEBI" id="CHEBI:15377"/>
        <dbReference type="ChEBI" id="CHEBI:29999"/>
        <dbReference type="ChEBI" id="CHEBI:43474"/>
        <dbReference type="ChEBI" id="CHEBI:83421"/>
        <dbReference type="EC" id="3.1.3.16"/>
    </reaction>
</comment>
<dbReference type="InterPro" id="IPR036412">
    <property type="entry name" value="HAD-like_sf"/>
</dbReference>
<evidence type="ECO:0000256" key="1">
    <source>
        <dbReference type="ARBA" id="ARBA00013081"/>
    </source>
</evidence>
<feature type="region of interest" description="Disordered" evidence="8">
    <location>
        <begin position="594"/>
        <end position="614"/>
    </location>
</feature>
<dbReference type="InterPro" id="IPR011948">
    <property type="entry name" value="Dullard_phosphatase"/>
</dbReference>
<feature type="region of interest" description="Disordered" evidence="8">
    <location>
        <begin position="164"/>
        <end position="188"/>
    </location>
</feature>
<evidence type="ECO:0000256" key="3">
    <source>
        <dbReference type="ARBA" id="ARBA00022912"/>
    </source>
</evidence>
<feature type="region of interest" description="Disordered" evidence="8">
    <location>
        <begin position="250"/>
        <end position="405"/>
    </location>
</feature>
<evidence type="ECO:0000256" key="5">
    <source>
        <dbReference type="ARBA" id="ARBA00048336"/>
    </source>
</evidence>
<feature type="compositionally biased region" description="Basic and acidic residues" evidence="8">
    <location>
        <begin position="385"/>
        <end position="402"/>
    </location>
</feature>
<feature type="region of interest" description="Disordered" evidence="8">
    <location>
        <begin position="454"/>
        <end position="538"/>
    </location>
</feature>
<keyword evidence="2" id="KW-0378">Hydrolase</keyword>
<feature type="region of interest" description="Disordered" evidence="8">
    <location>
        <begin position="688"/>
        <end position="707"/>
    </location>
</feature>
<gene>
    <name evidence="10" type="ORF">CCH79_00013749</name>
</gene>
<feature type="site" description="Transition state stabilizer" evidence="7">
    <location>
        <position position="862"/>
    </location>
</feature>
<feature type="compositionally biased region" description="Basic and acidic residues" evidence="8">
    <location>
        <begin position="210"/>
        <end position="223"/>
    </location>
</feature>
<organism evidence="10 11">
    <name type="scientific">Gambusia affinis</name>
    <name type="common">Western mosquitofish</name>
    <name type="synonym">Heterandria affinis</name>
    <dbReference type="NCBI Taxonomy" id="33528"/>
    <lineage>
        <taxon>Eukaryota</taxon>
        <taxon>Metazoa</taxon>
        <taxon>Chordata</taxon>
        <taxon>Craniata</taxon>
        <taxon>Vertebrata</taxon>
        <taxon>Euteleostomi</taxon>
        <taxon>Actinopterygii</taxon>
        <taxon>Neopterygii</taxon>
        <taxon>Teleostei</taxon>
        <taxon>Neoteleostei</taxon>
        <taxon>Acanthomorphata</taxon>
        <taxon>Ovalentaria</taxon>
        <taxon>Atherinomorphae</taxon>
        <taxon>Cyprinodontiformes</taxon>
        <taxon>Poeciliidae</taxon>
        <taxon>Poeciliinae</taxon>
        <taxon>Gambusia</taxon>
    </lineage>
</organism>
<comment type="catalytic activity">
    <reaction evidence="5">
        <text>O-phospho-L-threonyl-[protein] + H2O = L-threonyl-[protein] + phosphate</text>
        <dbReference type="Rhea" id="RHEA:47004"/>
        <dbReference type="Rhea" id="RHEA-COMP:11060"/>
        <dbReference type="Rhea" id="RHEA-COMP:11605"/>
        <dbReference type="ChEBI" id="CHEBI:15377"/>
        <dbReference type="ChEBI" id="CHEBI:30013"/>
        <dbReference type="ChEBI" id="CHEBI:43474"/>
        <dbReference type="ChEBI" id="CHEBI:61977"/>
        <dbReference type="EC" id="3.1.3.16"/>
    </reaction>
</comment>
<dbReference type="Gene3D" id="3.40.50.1000">
    <property type="entry name" value="HAD superfamily/HAD-like"/>
    <property type="match status" value="1"/>
</dbReference>
<dbReference type="InterPro" id="IPR004274">
    <property type="entry name" value="FCP1_dom"/>
</dbReference>
<dbReference type="SMART" id="SM00577">
    <property type="entry name" value="CPDc"/>
    <property type="match status" value="1"/>
</dbReference>
<evidence type="ECO:0000259" key="9">
    <source>
        <dbReference type="PROSITE" id="PS50969"/>
    </source>
</evidence>
<evidence type="ECO:0000256" key="6">
    <source>
        <dbReference type="PIRSR" id="PIRSR640078-1"/>
    </source>
</evidence>
<dbReference type="Pfam" id="PF03031">
    <property type="entry name" value="NIF"/>
    <property type="match status" value="1"/>
</dbReference>
<feature type="compositionally biased region" description="Acidic residues" evidence="8">
    <location>
        <begin position="759"/>
        <end position="768"/>
    </location>
</feature>
<dbReference type="NCBIfam" id="TIGR02251">
    <property type="entry name" value="HIF-SF_euk"/>
    <property type="match status" value="1"/>
</dbReference>
<evidence type="ECO:0000313" key="10">
    <source>
        <dbReference type="EMBL" id="PWA26228.1"/>
    </source>
</evidence>
<name>A0A315VSE2_GAMAF</name>
<feature type="compositionally biased region" description="Acidic residues" evidence="8">
    <location>
        <begin position="250"/>
        <end position="263"/>
    </location>
</feature>
<dbReference type="GO" id="GO:0008420">
    <property type="term" value="F:RNA polymerase II CTD heptapeptide repeat phosphatase activity"/>
    <property type="evidence" value="ECO:0007669"/>
    <property type="project" value="InterPro"/>
</dbReference>
<comment type="caution">
    <text evidence="10">The sequence shown here is derived from an EMBL/GenBank/DDBJ whole genome shotgun (WGS) entry which is preliminary data.</text>
</comment>
<evidence type="ECO:0000313" key="11">
    <source>
        <dbReference type="Proteomes" id="UP000250572"/>
    </source>
</evidence>
<dbReference type="Proteomes" id="UP000250572">
    <property type="component" value="Unassembled WGS sequence"/>
</dbReference>
<feature type="compositionally biased region" description="Polar residues" evidence="8">
    <location>
        <begin position="504"/>
        <end position="524"/>
    </location>
</feature>